<dbReference type="RefSeq" id="WP_100091147.1">
    <property type="nucleotide sequence ID" value="NZ_MDVB01000087.1"/>
</dbReference>
<dbReference type="InterPro" id="IPR001387">
    <property type="entry name" value="Cro/C1-type_HTH"/>
</dbReference>
<dbReference type="SUPFAM" id="SSF47413">
    <property type="entry name" value="lambda repressor-like DNA-binding domains"/>
    <property type="match status" value="1"/>
</dbReference>
<feature type="domain" description="HTH cro/C1-type" evidence="1">
    <location>
        <begin position="10"/>
        <end position="63"/>
    </location>
</feature>
<dbReference type="Gene3D" id="1.10.260.40">
    <property type="entry name" value="lambda repressor-like DNA-binding domains"/>
    <property type="match status" value="1"/>
</dbReference>
<evidence type="ECO:0000313" key="3">
    <source>
        <dbReference type="Proteomes" id="UP000231293"/>
    </source>
</evidence>
<dbReference type="CDD" id="cd00093">
    <property type="entry name" value="HTH_XRE"/>
    <property type="match status" value="1"/>
</dbReference>
<evidence type="ECO:0000313" key="2">
    <source>
        <dbReference type="EMBL" id="PIT14261.1"/>
    </source>
</evidence>
<evidence type="ECO:0000259" key="1">
    <source>
        <dbReference type="PROSITE" id="PS50943"/>
    </source>
</evidence>
<name>A0A2N9WSV3_9NEIS</name>
<proteinExistence type="predicted"/>
<reference evidence="2 3" key="1">
    <citation type="journal article" date="2017" name="MBio">
        <title>Type VI secretion-mediated competition in the bee gut microbiome.</title>
        <authorList>
            <person name="Steele M.I."/>
            <person name="Kwong W.K."/>
            <person name="Powell J.E."/>
            <person name="Whiteley M."/>
            <person name="Moran N.A."/>
        </authorList>
    </citation>
    <scope>NUCLEOTIDE SEQUENCE [LARGE SCALE GENOMIC DNA]</scope>
    <source>
        <strain evidence="2 3">App2-2</strain>
    </source>
</reference>
<accession>A0A2N9WSV3</accession>
<gene>
    <name evidence="2" type="ORF">BGI32_08050</name>
</gene>
<dbReference type="AlphaFoldDB" id="A0A2N9WSV3"/>
<dbReference type="EMBL" id="MDVB01000087">
    <property type="protein sequence ID" value="PIT14261.1"/>
    <property type="molecule type" value="Genomic_DNA"/>
</dbReference>
<dbReference type="Proteomes" id="UP000231293">
    <property type="component" value="Unassembled WGS sequence"/>
</dbReference>
<dbReference type="SMART" id="SM00530">
    <property type="entry name" value="HTH_XRE"/>
    <property type="match status" value="1"/>
</dbReference>
<dbReference type="GO" id="GO:0003677">
    <property type="term" value="F:DNA binding"/>
    <property type="evidence" value="ECO:0007669"/>
    <property type="project" value="InterPro"/>
</dbReference>
<protein>
    <recommendedName>
        <fullName evidence="1">HTH cro/C1-type domain-containing protein</fullName>
    </recommendedName>
</protein>
<comment type="caution">
    <text evidence="2">The sequence shown here is derived from an EMBL/GenBank/DDBJ whole genome shotgun (WGS) entry which is preliminary data.</text>
</comment>
<organism evidence="2 3">
    <name type="scientific">Snodgrassella alvi</name>
    <dbReference type="NCBI Taxonomy" id="1196083"/>
    <lineage>
        <taxon>Bacteria</taxon>
        <taxon>Pseudomonadati</taxon>
        <taxon>Pseudomonadota</taxon>
        <taxon>Betaproteobacteria</taxon>
        <taxon>Neisseriales</taxon>
        <taxon>Neisseriaceae</taxon>
        <taxon>Snodgrassella</taxon>
    </lineage>
</organism>
<sequence>MQLIDLAMNLINERERLGYSRKNFAAQTNVSSESLRLYESGKVNMSAEFLLAATKLGVDIQFIFTGIRSMNLDVVSSKNKEEITENVYAVGNLISGNVNNSVIAASEAVVHHTQIYSNKRENEKNKEIIYITDKEIRNLQELVRQIVETEKILKKKPRTARSVWQSLSAYCNTSSYKCIALKDYEKAETYLKKWLSLLIYEFGRNKLQSK</sequence>
<dbReference type="PROSITE" id="PS50943">
    <property type="entry name" value="HTH_CROC1"/>
    <property type="match status" value="1"/>
</dbReference>
<dbReference type="InterPro" id="IPR010982">
    <property type="entry name" value="Lambda_DNA-bd_dom_sf"/>
</dbReference>